<dbReference type="PANTHER" id="PTHR11955">
    <property type="entry name" value="FATTY ACID BINDING PROTEIN"/>
    <property type="match status" value="1"/>
</dbReference>
<feature type="domain" description="Lipocalin/cytosolic fatty-acid binding" evidence="3">
    <location>
        <begin position="6"/>
        <end position="132"/>
    </location>
</feature>
<dbReference type="CDD" id="cd00742">
    <property type="entry name" value="FABP"/>
    <property type="match status" value="1"/>
</dbReference>
<accession>A0ABR4Q666</accession>
<dbReference type="PRINTS" id="PR00178">
    <property type="entry name" value="FATTYACIDBP"/>
</dbReference>
<gene>
    <name evidence="4" type="ORF">TcWFU_003215</name>
</gene>
<dbReference type="InterPro" id="IPR012674">
    <property type="entry name" value="Calycin"/>
</dbReference>
<protein>
    <recommendedName>
        <fullName evidence="3">Lipocalin/cytosolic fatty-acid binding domain-containing protein</fullName>
    </recommendedName>
</protein>
<evidence type="ECO:0000313" key="5">
    <source>
        <dbReference type="Proteomes" id="UP001651158"/>
    </source>
</evidence>
<keyword evidence="5" id="KW-1185">Reference proteome</keyword>
<dbReference type="Gene3D" id="2.40.128.20">
    <property type="match status" value="1"/>
</dbReference>
<evidence type="ECO:0000256" key="2">
    <source>
        <dbReference type="ARBA" id="ARBA00023121"/>
    </source>
</evidence>
<comment type="similarity">
    <text evidence="1">Belongs to the calycin superfamily. Fatty-acid binding protein (FABP) family.</text>
</comment>
<organism evidence="4 5">
    <name type="scientific">Taenia crassiceps</name>
    <dbReference type="NCBI Taxonomy" id="6207"/>
    <lineage>
        <taxon>Eukaryota</taxon>
        <taxon>Metazoa</taxon>
        <taxon>Spiralia</taxon>
        <taxon>Lophotrochozoa</taxon>
        <taxon>Platyhelminthes</taxon>
        <taxon>Cestoda</taxon>
        <taxon>Eucestoda</taxon>
        <taxon>Cyclophyllidea</taxon>
        <taxon>Taeniidae</taxon>
        <taxon>Taenia</taxon>
    </lineage>
</organism>
<dbReference type="EMBL" id="JAKROA010000009">
    <property type="protein sequence ID" value="KAL5105141.1"/>
    <property type="molecule type" value="Genomic_DNA"/>
</dbReference>
<evidence type="ECO:0000313" key="4">
    <source>
        <dbReference type="EMBL" id="KAL5105141.1"/>
    </source>
</evidence>
<dbReference type="InterPro" id="IPR000566">
    <property type="entry name" value="Lipocln_cytosolic_FA-bd_dom"/>
</dbReference>
<dbReference type="InterPro" id="IPR031259">
    <property type="entry name" value="ILBP"/>
</dbReference>
<evidence type="ECO:0000259" key="3">
    <source>
        <dbReference type="Pfam" id="PF00061"/>
    </source>
</evidence>
<proteinExistence type="inferred from homology"/>
<dbReference type="Proteomes" id="UP001651158">
    <property type="component" value="Unassembled WGS sequence"/>
</dbReference>
<dbReference type="InterPro" id="IPR000463">
    <property type="entry name" value="Fatty_acid-bd"/>
</dbReference>
<sequence>MEPFIGTWKLEKSESFDPIMERLKVDPELRKMGNSLKPVMVIGDLGGGKYSVRVETPVKSFGTTFKLGEKYDDISPDSRQVTSLFTLEGGVLKQEQTDKERTVYIDRVVEGNELKMTIKVDELVCVRIYVKEAGCAFSESVANSLGKLEAVMHVRYLVWFSGLATNPDEAKLHLLRVEWHHGNGYISIFSAKEGL</sequence>
<dbReference type="Pfam" id="PF00061">
    <property type="entry name" value="Lipocalin"/>
    <property type="match status" value="1"/>
</dbReference>
<name>A0ABR4Q666_9CEST</name>
<comment type="caution">
    <text evidence="4">The sequence shown here is derived from an EMBL/GenBank/DDBJ whole genome shotgun (WGS) entry which is preliminary data.</text>
</comment>
<dbReference type="SUPFAM" id="SSF50814">
    <property type="entry name" value="Lipocalins"/>
    <property type="match status" value="1"/>
</dbReference>
<reference evidence="4 5" key="1">
    <citation type="journal article" date="2022" name="Front. Cell. Infect. Microbiol.">
        <title>The Genomes of Two Strains of Taenia crassiceps the Animal Model for the Study of Human Cysticercosis.</title>
        <authorList>
            <person name="Bobes R.J."/>
            <person name="Estrada K."/>
            <person name="Rios-Valencia D.G."/>
            <person name="Calderon-Gallegos A."/>
            <person name="de la Torre P."/>
            <person name="Carrero J.C."/>
            <person name="Sanchez-Flores A."/>
            <person name="Laclette J.P."/>
        </authorList>
    </citation>
    <scope>NUCLEOTIDE SEQUENCE [LARGE SCALE GENOMIC DNA]</scope>
    <source>
        <strain evidence="4">WFUcys</strain>
    </source>
</reference>
<evidence type="ECO:0000256" key="1">
    <source>
        <dbReference type="ARBA" id="ARBA00008390"/>
    </source>
</evidence>
<keyword evidence="2" id="KW-0446">Lipid-binding</keyword>